<comment type="similarity">
    <text evidence="1">Belongs to the OSBP family.</text>
</comment>
<feature type="compositionally biased region" description="Polar residues" evidence="4">
    <location>
        <begin position="43"/>
        <end position="60"/>
    </location>
</feature>
<reference evidence="6" key="1">
    <citation type="submission" date="2025-08" db="UniProtKB">
        <authorList>
            <consortium name="RefSeq"/>
        </authorList>
    </citation>
    <scope>IDENTIFICATION</scope>
    <source>
        <tissue evidence="6">Muscle</tissue>
    </source>
</reference>
<organism evidence="5 6">
    <name type="scientific">Limulus polyphemus</name>
    <name type="common">Atlantic horseshoe crab</name>
    <dbReference type="NCBI Taxonomy" id="6850"/>
    <lineage>
        <taxon>Eukaryota</taxon>
        <taxon>Metazoa</taxon>
        <taxon>Ecdysozoa</taxon>
        <taxon>Arthropoda</taxon>
        <taxon>Chelicerata</taxon>
        <taxon>Merostomata</taxon>
        <taxon>Xiphosura</taxon>
        <taxon>Limulidae</taxon>
        <taxon>Limulus</taxon>
    </lineage>
</organism>
<evidence type="ECO:0000256" key="1">
    <source>
        <dbReference type="ARBA" id="ARBA00008842"/>
    </source>
</evidence>
<feature type="coiled-coil region" evidence="3">
    <location>
        <begin position="395"/>
        <end position="425"/>
    </location>
</feature>
<gene>
    <name evidence="6" type="primary">LOC106472410</name>
</gene>
<feature type="compositionally biased region" description="Polar residues" evidence="4">
    <location>
        <begin position="1"/>
        <end position="17"/>
    </location>
</feature>
<dbReference type="SUPFAM" id="SSF144000">
    <property type="entry name" value="Oxysterol-binding protein-like"/>
    <property type="match status" value="1"/>
</dbReference>
<dbReference type="InterPro" id="IPR037239">
    <property type="entry name" value="OSBP_sf"/>
</dbReference>
<keyword evidence="5" id="KW-1185">Reference proteome</keyword>
<keyword evidence="2" id="KW-0597">Phosphoprotein</keyword>
<dbReference type="RefSeq" id="XP_013788509.2">
    <property type="nucleotide sequence ID" value="XM_013933055.2"/>
</dbReference>
<dbReference type="PANTHER" id="PTHR10972:SF205">
    <property type="entry name" value="OXYSTEROL-BINDING PROTEIN 1"/>
    <property type="match status" value="1"/>
</dbReference>
<dbReference type="InterPro" id="IPR000648">
    <property type="entry name" value="Oxysterol-bd"/>
</dbReference>
<proteinExistence type="inferred from homology"/>
<dbReference type="GeneID" id="106472410"/>
<evidence type="ECO:0000256" key="4">
    <source>
        <dbReference type="SAM" id="MobiDB-lite"/>
    </source>
</evidence>
<feature type="compositionally biased region" description="Basic and acidic residues" evidence="4">
    <location>
        <begin position="21"/>
        <end position="31"/>
    </location>
</feature>
<dbReference type="PANTHER" id="PTHR10972">
    <property type="entry name" value="OXYSTEROL-BINDING PROTEIN-RELATED"/>
    <property type="match status" value="1"/>
</dbReference>
<name>A0ABM1BTS9_LIMPO</name>
<feature type="region of interest" description="Disordered" evidence="4">
    <location>
        <begin position="1"/>
        <end position="73"/>
    </location>
</feature>
<accession>A0ABM1BTS9</accession>
<evidence type="ECO:0000313" key="5">
    <source>
        <dbReference type="Proteomes" id="UP000694941"/>
    </source>
</evidence>
<keyword evidence="3" id="KW-0175">Coiled coil</keyword>
<dbReference type="Gene3D" id="2.40.160.120">
    <property type="match status" value="1"/>
</dbReference>
<evidence type="ECO:0000256" key="3">
    <source>
        <dbReference type="SAM" id="Coils"/>
    </source>
</evidence>
<protein>
    <submittedName>
        <fullName evidence="6">Oxysterol-binding protein 1-like</fullName>
    </submittedName>
</protein>
<sequence length="471" mass="54616">MSLQSEGQGYTDGASSESDTDPDREKDEARVITRRSNQEEFYDSNQSSWTNQKSENGSFEQNEETEKEGKRKRRINIPERPNYSLSLWSIMKNCIGKELTKIPMPVNFNEPLSTLQRLTEEYEYSELLDKAAKMEDTYEQMAYVAAYTISSYATTSNRSGKPFNPLLGETFECDRTDDYGWRCISEQVSHHPPMLAQYCEGRGWTCWQEFSMSSKFRGKYLQIIPLGIAHLEFTSTGHHYTWRKVTTTVHNIIVGKLWVDHHGEMDIVNHTTGDKCHLKFIPYSYFSRETPRKVTGVVTDKEGRANWVLQGTWDHKIEGARVVGSHGSVKGKPLLETSTPKVLWKRVMPPREYEKMYNFTVLACQLNEPEEGIAPTDSRLRPDQRLMEEGIWDEANQIKVLLEEKQRAARRKREQEAELSAAEGRPYLGYEPIWFRKQTDPITGNPVHIYQGKYWESKAKQDWNACQDIFL</sequence>
<evidence type="ECO:0000313" key="6">
    <source>
        <dbReference type="RefSeq" id="XP_013788509.2"/>
    </source>
</evidence>
<dbReference type="Pfam" id="PF01237">
    <property type="entry name" value="Oxysterol_BP"/>
    <property type="match status" value="1"/>
</dbReference>
<evidence type="ECO:0000256" key="2">
    <source>
        <dbReference type="ARBA" id="ARBA00022553"/>
    </source>
</evidence>
<dbReference type="Proteomes" id="UP000694941">
    <property type="component" value="Unplaced"/>
</dbReference>